<gene>
    <name evidence="2" type="ORF">FIBSPDRAFT_954346</name>
</gene>
<feature type="region of interest" description="Disordered" evidence="1">
    <location>
        <begin position="36"/>
        <end position="55"/>
    </location>
</feature>
<dbReference type="EMBL" id="KV417553">
    <property type="protein sequence ID" value="KZP20650.1"/>
    <property type="molecule type" value="Genomic_DNA"/>
</dbReference>
<evidence type="ECO:0000256" key="1">
    <source>
        <dbReference type="SAM" id="MobiDB-lite"/>
    </source>
</evidence>
<dbReference type="AlphaFoldDB" id="A0A166JA30"/>
<accession>A0A166JA30</accession>
<evidence type="ECO:0000313" key="2">
    <source>
        <dbReference type="EMBL" id="KZP20650.1"/>
    </source>
</evidence>
<organism evidence="2">
    <name type="scientific">Athelia psychrophila</name>
    <dbReference type="NCBI Taxonomy" id="1759441"/>
    <lineage>
        <taxon>Eukaryota</taxon>
        <taxon>Fungi</taxon>
        <taxon>Dikarya</taxon>
        <taxon>Basidiomycota</taxon>
        <taxon>Agaricomycotina</taxon>
        <taxon>Agaricomycetes</taxon>
        <taxon>Agaricomycetidae</taxon>
        <taxon>Atheliales</taxon>
        <taxon>Atheliaceae</taxon>
        <taxon>Athelia</taxon>
    </lineage>
</organism>
<sequence>MYNADGPALCVIAGRANGVGEDDAMQQCAHNDFLQAHPDLEPQPPTHTHAPSSQINAIPSYPCPAEAKLAPAPVLIVHGQHECAADCSGVVFHFGAHSAFGTTSVTCTSPTRHSPPRTVQAAAVPQPRQHDAPLLRKLGGDGDVQGPAHGQTVELRDILGAGEQSKLRGHAACLASVDIAFEVRFLFRVVRY</sequence>
<name>A0A166JA30_9AGAM</name>
<protein>
    <submittedName>
        <fullName evidence="2">Uncharacterized protein</fullName>
    </submittedName>
</protein>
<reference evidence="2" key="1">
    <citation type="journal article" date="2016" name="Mol. Biol. Evol.">
        <title>Comparative Genomics of Early-Diverging Mushroom-Forming Fungi Provides Insights into the Origins of Lignocellulose Decay Capabilities.</title>
        <authorList>
            <person name="Nagy L.G."/>
            <person name="Riley R."/>
            <person name="Tritt A."/>
            <person name="Adam C."/>
            <person name="Daum C."/>
            <person name="Floudas D."/>
            <person name="Sun H."/>
            <person name="Yadav J.S."/>
            <person name="Pangilinan J."/>
            <person name="Larsson K.H."/>
            <person name="Matsuura K."/>
            <person name="Barry K."/>
            <person name="Labutti K."/>
            <person name="Kuo R."/>
            <person name="Ohm R.A."/>
            <person name="Bhattacharya S.S."/>
            <person name="Shirouzu T."/>
            <person name="Yoshinaga Y."/>
            <person name="Martin F.M."/>
            <person name="Grigoriev I.V."/>
            <person name="Hibbett D.S."/>
        </authorList>
    </citation>
    <scope>NUCLEOTIDE SEQUENCE [LARGE SCALE GENOMIC DNA]</scope>
    <source>
        <strain evidence="2">CBS 109695</strain>
    </source>
</reference>
<proteinExistence type="predicted"/>